<evidence type="ECO:0000313" key="2">
    <source>
        <dbReference type="EMBL" id="KAK9167563.1"/>
    </source>
</evidence>
<gene>
    <name evidence="2" type="ORF">Scep_002754</name>
</gene>
<evidence type="ECO:0000313" key="3">
    <source>
        <dbReference type="Proteomes" id="UP001419268"/>
    </source>
</evidence>
<feature type="compositionally biased region" description="Gly residues" evidence="1">
    <location>
        <begin position="41"/>
        <end position="61"/>
    </location>
</feature>
<comment type="caution">
    <text evidence="2">The sequence shown here is derived from an EMBL/GenBank/DDBJ whole genome shotgun (WGS) entry which is preliminary data.</text>
</comment>
<reference evidence="2 3" key="1">
    <citation type="submission" date="2024-01" db="EMBL/GenBank/DDBJ databases">
        <title>Genome assemblies of Stephania.</title>
        <authorList>
            <person name="Yang L."/>
        </authorList>
    </citation>
    <scope>NUCLEOTIDE SEQUENCE [LARGE SCALE GENOMIC DNA]</scope>
    <source>
        <strain evidence="2">JXDWG</strain>
        <tissue evidence="2">Leaf</tissue>
    </source>
</reference>
<proteinExistence type="predicted"/>
<dbReference type="Proteomes" id="UP001419268">
    <property type="component" value="Unassembled WGS sequence"/>
</dbReference>
<name>A0AAP0LAK0_9MAGN</name>
<evidence type="ECO:0000256" key="1">
    <source>
        <dbReference type="SAM" id="MobiDB-lite"/>
    </source>
</evidence>
<sequence length="132" mass="15024">MADCSFRTVLEWGRRAWRERKSSLIDFRRSRSGLPCARGVEAGGGAGGADGSKGGHAGVGGPVARSHREQEKERKRREKDERTLVFTRTGFFLLEPVGSLNRLLMTRIVTWRHVAIYFRHVIDNNDWTIKRT</sequence>
<protein>
    <submittedName>
        <fullName evidence="2">Uncharacterized protein</fullName>
    </submittedName>
</protein>
<accession>A0AAP0LAK0</accession>
<keyword evidence="3" id="KW-1185">Reference proteome</keyword>
<feature type="compositionally biased region" description="Basic and acidic residues" evidence="1">
    <location>
        <begin position="66"/>
        <end position="80"/>
    </location>
</feature>
<dbReference type="AlphaFoldDB" id="A0AAP0LAK0"/>
<dbReference type="EMBL" id="JBBNAG010000001">
    <property type="protein sequence ID" value="KAK9167563.1"/>
    <property type="molecule type" value="Genomic_DNA"/>
</dbReference>
<feature type="region of interest" description="Disordered" evidence="1">
    <location>
        <begin position="41"/>
        <end position="80"/>
    </location>
</feature>
<organism evidence="2 3">
    <name type="scientific">Stephania cephalantha</name>
    <dbReference type="NCBI Taxonomy" id="152367"/>
    <lineage>
        <taxon>Eukaryota</taxon>
        <taxon>Viridiplantae</taxon>
        <taxon>Streptophyta</taxon>
        <taxon>Embryophyta</taxon>
        <taxon>Tracheophyta</taxon>
        <taxon>Spermatophyta</taxon>
        <taxon>Magnoliopsida</taxon>
        <taxon>Ranunculales</taxon>
        <taxon>Menispermaceae</taxon>
        <taxon>Menispermoideae</taxon>
        <taxon>Cissampelideae</taxon>
        <taxon>Stephania</taxon>
    </lineage>
</organism>